<feature type="domain" description="N-acetyltransferase" evidence="2">
    <location>
        <begin position="26"/>
        <end position="182"/>
    </location>
</feature>
<protein>
    <submittedName>
        <fullName evidence="3">N-acetyltransferase</fullName>
    </submittedName>
</protein>
<keyword evidence="4" id="KW-1185">Reference proteome</keyword>
<dbReference type="Pfam" id="PF00583">
    <property type="entry name" value="Acetyltransf_1"/>
    <property type="match status" value="1"/>
</dbReference>
<dbReference type="CDD" id="cd04301">
    <property type="entry name" value="NAT_SF"/>
    <property type="match status" value="1"/>
</dbReference>
<proteinExistence type="predicted"/>
<dbReference type="RefSeq" id="WP_203884026.1">
    <property type="nucleotide sequence ID" value="NZ_BAABHH010000014.1"/>
</dbReference>
<dbReference type="GO" id="GO:0016747">
    <property type="term" value="F:acyltransferase activity, transferring groups other than amino-acyl groups"/>
    <property type="evidence" value="ECO:0007669"/>
    <property type="project" value="InterPro"/>
</dbReference>
<dbReference type="Gene3D" id="3.40.630.30">
    <property type="match status" value="1"/>
</dbReference>
<evidence type="ECO:0000313" key="4">
    <source>
        <dbReference type="Proteomes" id="UP000630097"/>
    </source>
</evidence>
<accession>A0A8J3PTP5</accession>
<comment type="caution">
    <text evidence="3">The sequence shown here is derived from an EMBL/GenBank/DDBJ whole genome shotgun (WGS) entry which is preliminary data.</text>
</comment>
<reference evidence="3 4" key="1">
    <citation type="submission" date="2021-01" db="EMBL/GenBank/DDBJ databases">
        <title>Whole genome shotgun sequence of Planotetraspora kaengkrachanensis NBRC 104272.</title>
        <authorList>
            <person name="Komaki H."/>
            <person name="Tamura T."/>
        </authorList>
    </citation>
    <scope>NUCLEOTIDE SEQUENCE [LARGE SCALE GENOMIC DNA]</scope>
    <source>
        <strain evidence="3 4">NBRC 104272</strain>
    </source>
</reference>
<evidence type="ECO:0000313" key="3">
    <source>
        <dbReference type="EMBL" id="GIG80621.1"/>
    </source>
</evidence>
<dbReference type="InterPro" id="IPR000182">
    <property type="entry name" value="GNAT_dom"/>
</dbReference>
<name>A0A8J3PTP5_9ACTN</name>
<dbReference type="PROSITE" id="PS51186">
    <property type="entry name" value="GNAT"/>
    <property type="match status" value="1"/>
</dbReference>
<evidence type="ECO:0000259" key="2">
    <source>
        <dbReference type="PROSITE" id="PS51186"/>
    </source>
</evidence>
<dbReference type="AlphaFoldDB" id="A0A8J3PTP5"/>
<feature type="region of interest" description="Disordered" evidence="1">
    <location>
        <begin position="172"/>
        <end position="191"/>
    </location>
</feature>
<evidence type="ECO:0000256" key="1">
    <source>
        <dbReference type="SAM" id="MobiDB-lite"/>
    </source>
</evidence>
<gene>
    <name evidence="3" type="ORF">Pka01_37480</name>
</gene>
<sequence>MDVTTWYLEQTGPGDLRPGRPPSDPAEIVRAEHPSPEFSRFLYTAVGGDWQWTTRLTWTWRQWMDWLSRPGLETWVAWSQGTPAGYVELAAQDEGSVEITNFGLLPFAIGRGLGGHLLATGAARAWDLADRWPGREKTRRVWVHTCSLDSPAALANYQARGFRIYDDKLNVPGDEDEGVTPGPWPGAGPRG</sequence>
<dbReference type="InterPro" id="IPR016181">
    <property type="entry name" value="Acyl_CoA_acyltransferase"/>
</dbReference>
<feature type="compositionally biased region" description="Pro residues" evidence="1">
    <location>
        <begin position="182"/>
        <end position="191"/>
    </location>
</feature>
<organism evidence="3 4">
    <name type="scientific">Planotetraspora kaengkrachanensis</name>
    <dbReference type="NCBI Taxonomy" id="575193"/>
    <lineage>
        <taxon>Bacteria</taxon>
        <taxon>Bacillati</taxon>
        <taxon>Actinomycetota</taxon>
        <taxon>Actinomycetes</taxon>
        <taxon>Streptosporangiales</taxon>
        <taxon>Streptosporangiaceae</taxon>
        <taxon>Planotetraspora</taxon>
    </lineage>
</organism>
<dbReference type="SUPFAM" id="SSF55729">
    <property type="entry name" value="Acyl-CoA N-acyltransferases (Nat)"/>
    <property type="match status" value="1"/>
</dbReference>
<dbReference type="EMBL" id="BONV01000015">
    <property type="protein sequence ID" value="GIG80621.1"/>
    <property type="molecule type" value="Genomic_DNA"/>
</dbReference>
<dbReference type="Proteomes" id="UP000630097">
    <property type="component" value="Unassembled WGS sequence"/>
</dbReference>